<dbReference type="AlphaFoldDB" id="A0AA88A951"/>
<keyword evidence="2" id="KW-1185">Reference proteome</keyword>
<gene>
    <name evidence="1" type="ORF">TIFTF001_017200</name>
</gene>
<protein>
    <submittedName>
        <fullName evidence="1">Uncharacterized protein</fullName>
    </submittedName>
</protein>
<evidence type="ECO:0000313" key="2">
    <source>
        <dbReference type="Proteomes" id="UP001187192"/>
    </source>
</evidence>
<proteinExistence type="predicted"/>
<name>A0AA88A951_FICCA</name>
<dbReference type="EMBL" id="BTGU01000027">
    <property type="protein sequence ID" value="GMN48020.1"/>
    <property type="molecule type" value="Genomic_DNA"/>
</dbReference>
<reference evidence="1" key="1">
    <citation type="submission" date="2023-07" db="EMBL/GenBank/DDBJ databases">
        <title>draft genome sequence of fig (Ficus carica).</title>
        <authorList>
            <person name="Takahashi T."/>
            <person name="Nishimura K."/>
        </authorList>
    </citation>
    <scope>NUCLEOTIDE SEQUENCE</scope>
</reference>
<sequence length="182" mass="20246">MPPPPSPLPHSTVARNAAIPSPSFSCCPQCRPPLSLFFSPPPSPPPLPPCLPIKAALMDWKLIAGEGTKRRRDYKTKISDRPCPHQEGSVECSYFVLGFMRDIVLNGIDSHHHHDRHLTVVVGLSSRKQPYVAIATLSIATPRVDRELRHEKIAIEVPYFVSFERTFVEVKLHQESQGPSAS</sequence>
<evidence type="ECO:0000313" key="1">
    <source>
        <dbReference type="EMBL" id="GMN48020.1"/>
    </source>
</evidence>
<comment type="caution">
    <text evidence="1">The sequence shown here is derived from an EMBL/GenBank/DDBJ whole genome shotgun (WGS) entry which is preliminary data.</text>
</comment>
<accession>A0AA88A951</accession>
<organism evidence="1 2">
    <name type="scientific">Ficus carica</name>
    <name type="common">Common fig</name>
    <dbReference type="NCBI Taxonomy" id="3494"/>
    <lineage>
        <taxon>Eukaryota</taxon>
        <taxon>Viridiplantae</taxon>
        <taxon>Streptophyta</taxon>
        <taxon>Embryophyta</taxon>
        <taxon>Tracheophyta</taxon>
        <taxon>Spermatophyta</taxon>
        <taxon>Magnoliopsida</taxon>
        <taxon>eudicotyledons</taxon>
        <taxon>Gunneridae</taxon>
        <taxon>Pentapetalae</taxon>
        <taxon>rosids</taxon>
        <taxon>fabids</taxon>
        <taxon>Rosales</taxon>
        <taxon>Moraceae</taxon>
        <taxon>Ficeae</taxon>
        <taxon>Ficus</taxon>
    </lineage>
</organism>
<dbReference type="Proteomes" id="UP001187192">
    <property type="component" value="Unassembled WGS sequence"/>
</dbReference>